<keyword evidence="1" id="KW-1133">Transmembrane helix</keyword>
<gene>
    <name evidence="2" type="ORF">BVJ53_06810</name>
    <name evidence="3" type="ORF">OFW50_00680</name>
</gene>
<name>A0A4Q1U1B9_9LACO</name>
<dbReference type="RefSeq" id="WP_129301766.1">
    <property type="nucleotide sequence ID" value="NZ_CP074378.1"/>
</dbReference>
<dbReference type="EMBL" id="MSSM01000015">
    <property type="protein sequence ID" value="RXT24953.1"/>
    <property type="molecule type" value="Genomic_DNA"/>
</dbReference>
<keyword evidence="1" id="KW-0472">Membrane</keyword>
<sequence length="98" mass="10649">MFNFLNNSDEYKRLMKLELLMMVIAAVASVVLFKFGVLTGTLFGAIASAFFLMDAIVARLRLLGVSRGFSRFIGTVVAIPALAGYLMVILARFPIGVA</sequence>
<feature type="transmembrane region" description="Helical" evidence="1">
    <location>
        <begin position="17"/>
        <end position="36"/>
    </location>
</feature>
<dbReference type="OrthoDB" id="2327812at2"/>
<dbReference type="Proteomes" id="UP001164790">
    <property type="component" value="Chromosome"/>
</dbReference>
<keyword evidence="5" id="KW-1185">Reference proteome</keyword>
<proteinExistence type="predicted"/>
<dbReference type="EMBL" id="CP107523">
    <property type="protein sequence ID" value="UYN56655.1"/>
    <property type="molecule type" value="Genomic_DNA"/>
</dbReference>
<dbReference type="AlphaFoldDB" id="A0A4Q1U1B9"/>
<organism evidence="2 4">
    <name type="scientific">Lacticaseibacillus chiayiensis</name>
    <dbReference type="NCBI Taxonomy" id="2100821"/>
    <lineage>
        <taxon>Bacteria</taxon>
        <taxon>Bacillati</taxon>
        <taxon>Bacillota</taxon>
        <taxon>Bacilli</taxon>
        <taxon>Lactobacillales</taxon>
        <taxon>Lactobacillaceae</taxon>
        <taxon>Lacticaseibacillus</taxon>
    </lineage>
</organism>
<accession>A0A4Q1U1B9</accession>
<reference evidence="2 4" key="1">
    <citation type="submission" date="2017-01" db="EMBL/GenBank/DDBJ databases">
        <title>Lactobacillus chiayiensis sp. nov., a lactic acid bacterium isolated from compost.</title>
        <authorList>
            <person name="Huang C.-H."/>
        </authorList>
    </citation>
    <scope>NUCLEOTIDE SEQUENCE [LARGE SCALE GENOMIC DNA]</scope>
    <source>
        <strain evidence="2">Chh01</strain>
        <strain evidence="4">chh01</strain>
    </source>
</reference>
<evidence type="ECO:0000313" key="4">
    <source>
        <dbReference type="Proteomes" id="UP000290475"/>
    </source>
</evidence>
<evidence type="ECO:0000256" key="1">
    <source>
        <dbReference type="SAM" id="Phobius"/>
    </source>
</evidence>
<reference evidence="3" key="2">
    <citation type="submission" date="2022-10" db="EMBL/GenBank/DDBJ databases">
        <title>Comparative genomic analysis and in-vitro probiotic properties of the potential probiotic L. chiayiensis AACE 3.</title>
        <authorList>
            <person name="Kang X."/>
        </authorList>
    </citation>
    <scope>NUCLEOTIDE SEQUENCE</scope>
    <source>
        <strain evidence="3">AACE 3</strain>
    </source>
</reference>
<protein>
    <submittedName>
        <fullName evidence="2">Uncharacterized protein</fullName>
    </submittedName>
</protein>
<feature type="transmembrane region" description="Helical" evidence="1">
    <location>
        <begin position="72"/>
        <end position="95"/>
    </location>
</feature>
<evidence type="ECO:0000313" key="5">
    <source>
        <dbReference type="Proteomes" id="UP001164790"/>
    </source>
</evidence>
<keyword evidence="1" id="KW-0812">Transmembrane</keyword>
<evidence type="ECO:0000313" key="2">
    <source>
        <dbReference type="EMBL" id="RXT24953.1"/>
    </source>
</evidence>
<dbReference type="Proteomes" id="UP000290475">
    <property type="component" value="Unassembled WGS sequence"/>
</dbReference>
<evidence type="ECO:0000313" key="3">
    <source>
        <dbReference type="EMBL" id="UYN56655.1"/>
    </source>
</evidence>